<feature type="non-terminal residue" evidence="2">
    <location>
        <position position="148"/>
    </location>
</feature>
<gene>
    <name evidence="2" type="ORF">FKW44_022243</name>
</gene>
<dbReference type="AlphaFoldDB" id="A0A7T8GSF2"/>
<dbReference type="EMBL" id="CP045905">
    <property type="protein sequence ID" value="QQP36973.1"/>
    <property type="molecule type" value="Genomic_DNA"/>
</dbReference>
<name>A0A7T8GSF2_CALRO</name>
<evidence type="ECO:0000256" key="1">
    <source>
        <dbReference type="SAM" id="MobiDB-lite"/>
    </source>
</evidence>
<proteinExistence type="predicted"/>
<protein>
    <submittedName>
        <fullName evidence="2">Uncharacterized protein</fullName>
    </submittedName>
</protein>
<reference evidence="3" key="1">
    <citation type="submission" date="2021-01" db="EMBL/GenBank/DDBJ databases">
        <title>Caligus Genome Assembly.</title>
        <authorList>
            <person name="Gallardo-Escarate C."/>
        </authorList>
    </citation>
    <scope>NUCLEOTIDE SEQUENCE [LARGE SCALE GENOMIC DNA]</scope>
</reference>
<dbReference type="Proteomes" id="UP000595437">
    <property type="component" value="Chromosome 16"/>
</dbReference>
<evidence type="ECO:0000313" key="2">
    <source>
        <dbReference type="EMBL" id="QQP36973.1"/>
    </source>
</evidence>
<evidence type="ECO:0000313" key="3">
    <source>
        <dbReference type="Proteomes" id="UP000595437"/>
    </source>
</evidence>
<organism evidence="2 3">
    <name type="scientific">Caligus rogercresseyi</name>
    <name type="common">Sea louse</name>
    <dbReference type="NCBI Taxonomy" id="217165"/>
    <lineage>
        <taxon>Eukaryota</taxon>
        <taxon>Metazoa</taxon>
        <taxon>Ecdysozoa</taxon>
        <taxon>Arthropoda</taxon>
        <taxon>Crustacea</taxon>
        <taxon>Multicrustacea</taxon>
        <taxon>Hexanauplia</taxon>
        <taxon>Copepoda</taxon>
        <taxon>Siphonostomatoida</taxon>
        <taxon>Caligidae</taxon>
        <taxon>Caligus</taxon>
    </lineage>
</organism>
<feature type="region of interest" description="Disordered" evidence="1">
    <location>
        <begin position="1"/>
        <end position="43"/>
    </location>
</feature>
<accession>A0A7T8GSF2</accession>
<sequence length="148" mass="17479">MQAKLYRDEEQQRRREEKRRREEEEKRRREELKAAEEERRREELHKATLAQILPAHALERLSKPVHSHKVGDPTPVEVLEAEEDLLKSNPTAFMTTLKPDTPEEVLEAKEDLLKSNPTAFNTKTWKAMRGKPMHIHMIDVEEEKTPKP</sequence>
<keyword evidence="3" id="KW-1185">Reference proteome</keyword>